<name>A0A6A6SIV2_9PLEO</name>
<feature type="region of interest" description="Disordered" evidence="1">
    <location>
        <begin position="240"/>
        <end position="273"/>
    </location>
</feature>
<protein>
    <submittedName>
        <fullName evidence="2">Uncharacterized protein</fullName>
    </submittedName>
</protein>
<dbReference type="Proteomes" id="UP000799324">
    <property type="component" value="Unassembled WGS sequence"/>
</dbReference>
<evidence type="ECO:0000313" key="2">
    <source>
        <dbReference type="EMBL" id="KAF2647795.1"/>
    </source>
</evidence>
<organism evidence="2 3">
    <name type="scientific">Lophiostoma macrostomum CBS 122681</name>
    <dbReference type="NCBI Taxonomy" id="1314788"/>
    <lineage>
        <taxon>Eukaryota</taxon>
        <taxon>Fungi</taxon>
        <taxon>Dikarya</taxon>
        <taxon>Ascomycota</taxon>
        <taxon>Pezizomycotina</taxon>
        <taxon>Dothideomycetes</taxon>
        <taxon>Pleosporomycetidae</taxon>
        <taxon>Pleosporales</taxon>
        <taxon>Lophiostomataceae</taxon>
        <taxon>Lophiostoma</taxon>
    </lineage>
</organism>
<dbReference type="AlphaFoldDB" id="A0A6A6SIV2"/>
<dbReference type="OrthoDB" id="3694634at2759"/>
<sequence>MAPVLLPTPLAVDTLSLGQLISDPLDPSSSSFLSPTKPTSAAPQIQRNYKDVISHDDEGHFVSSLAGHSLSSRSSLLLVQAEQMEYHSLDQPSRAFTTLQQDTDAQSYLINMAKRDRLLYYITGLQKLHNPTFKRGVVKEGSLTEAKPDNSKLRLPLHTRRDSAMDVQDSSTDVVSAVEIRKVRCRVGSPAEPHLLEDIGYEWTYHRLDAEGTEQLSIGLGKPLVAADIHGLAGMVGEEDFTDESLDGGSDEEVEREEEGMAGFSAHRGRGRW</sequence>
<keyword evidence="3" id="KW-1185">Reference proteome</keyword>
<accession>A0A6A6SIV2</accession>
<feature type="compositionally biased region" description="Acidic residues" evidence="1">
    <location>
        <begin position="240"/>
        <end position="260"/>
    </location>
</feature>
<proteinExistence type="predicted"/>
<gene>
    <name evidence="2" type="ORF">K491DRAFT_699402</name>
</gene>
<reference evidence="2" key="1">
    <citation type="journal article" date="2020" name="Stud. Mycol.">
        <title>101 Dothideomycetes genomes: a test case for predicting lifestyles and emergence of pathogens.</title>
        <authorList>
            <person name="Haridas S."/>
            <person name="Albert R."/>
            <person name="Binder M."/>
            <person name="Bloem J."/>
            <person name="Labutti K."/>
            <person name="Salamov A."/>
            <person name="Andreopoulos B."/>
            <person name="Baker S."/>
            <person name="Barry K."/>
            <person name="Bills G."/>
            <person name="Bluhm B."/>
            <person name="Cannon C."/>
            <person name="Castanera R."/>
            <person name="Culley D."/>
            <person name="Daum C."/>
            <person name="Ezra D."/>
            <person name="Gonzalez J."/>
            <person name="Henrissat B."/>
            <person name="Kuo A."/>
            <person name="Liang C."/>
            <person name="Lipzen A."/>
            <person name="Lutzoni F."/>
            <person name="Magnuson J."/>
            <person name="Mondo S."/>
            <person name="Nolan M."/>
            <person name="Ohm R."/>
            <person name="Pangilinan J."/>
            <person name="Park H.-J."/>
            <person name="Ramirez L."/>
            <person name="Alfaro M."/>
            <person name="Sun H."/>
            <person name="Tritt A."/>
            <person name="Yoshinaga Y."/>
            <person name="Zwiers L.-H."/>
            <person name="Turgeon B."/>
            <person name="Goodwin S."/>
            <person name="Spatafora J."/>
            <person name="Crous P."/>
            <person name="Grigoriev I."/>
        </authorList>
    </citation>
    <scope>NUCLEOTIDE SEQUENCE</scope>
    <source>
        <strain evidence="2">CBS 122681</strain>
    </source>
</reference>
<evidence type="ECO:0000256" key="1">
    <source>
        <dbReference type="SAM" id="MobiDB-lite"/>
    </source>
</evidence>
<dbReference type="EMBL" id="MU004582">
    <property type="protein sequence ID" value="KAF2647795.1"/>
    <property type="molecule type" value="Genomic_DNA"/>
</dbReference>
<evidence type="ECO:0000313" key="3">
    <source>
        <dbReference type="Proteomes" id="UP000799324"/>
    </source>
</evidence>